<dbReference type="NCBIfam" id="TIGR02937">
    <property type="entry name" value="sigma70-ECF"/>
    <property type="match status" value="1"/>
</dbReference>
<evidence type="ECO:0000259" key="6">
    <source>
        <dbReference type="Pfam" id="PF08281"/>
    </source>
</evidence>
<dbReference type="PANTHER" id="PTHR43133:SF51">
    <property type="entry name" value="RNA POLYMERASE SIGMA FACTOR"/>
    <property type="match status" value="1"/>
</dbReference>
<dbReference type="Pfam" id="PF04542">
    <property type="entry name" value="Sigma70_r2"/>
    <property type="match status" value="1"/>
</dbReference>
<evidence type="ECO:0000256" key="2">
    <source>
        <dbReference type="ARBA" id="ARBA00023015"/>
    </source>
</evidence>
<dbReference type="CDD" id="cd06171">
    <property type="entry name" value="Sigma70_r4"/>
    <property type="match status" value="1"/>
</dbReference>
<dbReference type="InterPro" id="IPR013324">
    <property type="entry name" value="RNA_pol_sigma_r3/r4-like"/>
</dbReference>
<dbReference type="InterPro" id="IPR036388">
    <property type="entry name" value="WH-like_DNA-bd_sf"/>
</dbReference>
<reference evidence="7" key="1">
    <citation type="submission" date="2023-06" db="EMBL/GenBank/DDBJ databases">
        <title>Cytophagales bacterium Strain LB-30, isolated from soil.</title>
        <authorList>
            <person name="Liu B."/>
        </authorList>
    </citation>
    <scope>NUCLEOTIDE SEQUENCE</scope>
    <source>
        <strain evidence="7">LB-30</strain>
    </source>
</reference>
<evidence type="ECO:0000256" key="4">
    <source>
        <dbReference type="ARBA" id="ARBA00023163"/>
    </source>
</evidence>
<dbReference type="Gene3D" id="1.10.10.10">
    <property type="entry name" value="Winged helix-like DNA-binding domain superfamily/Winged helix DNA-binding domain"/>
    <property type="match status" value="1"/>
</dbReference>
<comment type="caution">
    <text evidence="7">The sequence shown here is derived from an EMBL/GenBank/DDBJ whole genome shotgun (WGS) entry which is preliminary data.</text>
</comment>
<keyword evidence="3" id="KW-0731">Sigma factor</keyword>
<dbReference type="SUPFAM" id="SSF88659">
    <property type="entry name" value="Sigma3 and sigma4 domains of RNA polymerase sigma factors"/>
    <property type="match status" value="1"/>
</dbReference>
<sequence>MYHQTKEDISSDLQAMEKAKQHPSAFRPIYERHYKRIYLFVLNKVYDKDLAAEVSAQVFYKALEKVGSFRDTGVPVTAWLYRIALNECTDFFRKTSKNRYVVLDDLFANFLKEEMEVEGSLEEEWMDALKEALSQLPEEKLQLIEMRFYEGKSFREIGEILDISESNAKVRTYRLLEWMKGSVLKSKKS</sequence>
<dbReference type="Pfam" id="PF08281">
    <property type="entry name" value="Sigma70_r4_2"/>
    <property type="match status" value="1"/>
</dbReference>
<organism evidence="7 8">
    <name type="scientific">Shiella aurantiaca</name>
    <dbReference type="NCBI Taxonomy" id="3058365"/>
    <lineage>
        <taxon>Bacteria</taxon>
        <taxon>Pseudomonadati</taxon>
        <taxon>Bacteroidota</taxon>
        <taxon>Cytophagia</taxon>
        <taxon>Cytophagales</taxon>
        <taxon>Shiellaceae</taxon>
        <taxon>Shiella</taxon>
    </lineage>
</organism>
<dbReference type="EMBL" id="JAUHJS010000005">
    <property type="protein sequence ID" value="MDN4165997.1"/>
    <property type="molecule type" value="Genomic_DNA"/>
</dbReference>
<name>A0ABT8F6A9_9BACT</name>
<feature type="domain" description="RNA polymerase sigma-70 region 2" evidence="5">
    <location>
        <begin position="29"/>
        <end position="96"/>
    </location>
</feature>
<accession>A0ABT8F6A9</accession>
<comment type="similarity">
    <text evidence="1">Belongs to the sigma-70 factor family. ECF subfamily.</text>
</comment>
<dbReference type="RefSeq" id="WP_320004532.1">
    <property type="nucleotide sequence ID" value="NZ_JAUHJS010000005.1"/>
</dbReference>
<dbReference type="SUPFAM" id="SSF88946">
    <property type="entry name" value="Sigma2 domain of RNA polymerase sigma factors"/>
    <property type="match status" value="1"/>
</dbReference>
<dbReference type="PANTHER" id="PTHR43133">
    <property type="entry name" value="RNA POLYMERASE ECF-TYPE SIGMA FACTO"/>
    <property type="match status" value="1"/>
</dbReference>
<dbReference type="InterPro" id="IPR013325">
    <property type="entry name" value="RNA_pol_sigma_r2"/>
</dbReference>
<dbReference type="Gene3D" id="1.10.1740.10">
    <property type="match status" value="1"/>
</dbReference>
<evidence type="ECO:0000256" key="1">
    <source>
        <dbReference type="ARBA" id="ARBA00010641"/>
    </source>
</evidence>
<dbReference type="Proteomes" id="UP001168552">
    <property type="component" value="Unassembled WGS sequence"/>
</dbReference>
<keyword evidence="4" id="KW-0804">Transcription</keyword>
<dbReference type="InterPro" id="IPR007627">
    <property type="entry name" value="RNA_pol_sigma70_r2"/>
</dbReference>
<dbReference type="InterPro" id="IPR039425">
    <property type="entry name" value="RNA_pol_sigma-70-like"/>
</dbReference>
<gene>
    <name evidence="7" type="ORF">QWY31_10825</name>
</gene>
<evidence type="ECO:0000256" key="3">
    <source>
        <dbReference type="ARBA" id="ARBA00023082"/>
    </source>
</evidence>
<evidence type="ECO:0000259" key="5">
    <source>
        <dbReference type="Pfam" id="PF04542"/>
    </source>
</evidence>
<dbReference type="InterPro" id="IPR014284">
    <property type="entry name" value="RNA_pol_sigma-70_dom"/>
</dbReference>
<evidence type="ECO:0000313" key="8">
    <source>
        <dbReference type="Proteomes" id="UP001168552"/>
    </source>
</evidence>
<dbReference type="InterPro" id="IPR013249">
    <property type="entry name" value="RNA_pol_sigma70_r4_t2"/>
</dbReference>
<protein>
    <submittedName>
        <fullName evidence="7">Sigma-70 family RNA polymerase sigma factor</fullName>
    </submittedName>
</protein>
<keyword evidence="2" id="KW-0805">Transcription regulation</keyword>
<evidence type="ECO:0000313" key="7">
    <source>
        <dbReference type="EMBL" id="MDN4165997.1"/>
    </source>
</evidence>
<proteinExistence type="inferred from homology"/>
<feature type="domain" description="RNA polymerase sigma factor 70 region 4 type 2" evidence="6">
    <location>
        <begin position="127"/>
        <end position="177"/>
    </location>
</feature>
<keyword evidence="8" id="KW-1185">Reference proteome</keyword>